<reference evidence="2" key="1">
    <citation type="journal article" date="2015" name="Nat. Genet.">
        <title>The pineapple genome and the evolution of CAM photosynthesis.</title>
        <authorList>
            <person name="Ming R."/>
            <person name="VanBuren R."/>
            <person name="Wai C.M."/>
            <person name="Tang H."/>
            <person name="Schatz M.C."/>
            <person name="Bowers J.E."/>
            <person name="Lyons E."/>
            <person name="Wang M.L."/>
            <person name="Chen J."/>
            <person name="Biggers E."/>
            <person name="Zhang J."/>
            <person name="Huang L."/>
            <person name="Zhang L."/>
            <person name="Miao W."/>
            <person name="Zhang J."/>
            <person name="Ye Z."/>
            <person name="Miao C."/>
            <person name="Lin Z."/>
            <person name="Wang H."/>
            <person name="Zhou H."/>
            <person name="Yim W.C."/>
            <person name="Priest H.D."/>
            <person name="Zheng C."/>
            <person name="Woodhouse M."/>
            <person name="Edger P.P."/>
            <person name="Guyot R."/>
            <person name="Guo H.B."/>
            <person name="Guo H."/>
            <person name="Zheng G."/>
            <person name="Singh R."/>
            <person name="Sharma A."/>
            <person name="Min X."/>
            <person name="Zheng Y."/>
            <person name="Lee H."/>
            <person name="Gurtowski J."/>
            <person name="Sedlazeck F.J."/>
            <person name="Harkess A."/>
            <person name="McKain M.R."/>
            <person name="Liao Z."/>
            <person name="Fang J."/>
            <person name="Liu J."/>
            <person name="Zhang X."/>
            <person name="Zhang Q."/>
            <person name="Hu W."/>
            <person name="Qin Y."/>
            <person name="Wang K."/>
            <person name="Chen L.Y."/>
            <person name="Shirley N."/>
            <person name="Lin Y.R."/>
            <person name="Liu L.Y."/>
            <person name="Hernandez A.G."/>
            <person name="Wright C.L."/>
            <person name="Bulone V."/>
            <person name="Tuskan G.A."/>
            <person name="Heath K."/>
            <person name="Zee F."/>
            <person name="Moore P.H."/>
            <person name="Sunkar R."/>
            <person name="Leebens-Mack J.H."/>
            <person name="Mockler T."/>
            <person name="Bennetzen J.L."/>
            <person name="Freeling M."/>
            <person name="Sankoff D."/>
            <person name="Paterson A.H."/>
            <person name="Zhu X."/>
            <person name="Yang X."/>
            <person name="Smith J.A."/>
            <person name="Cushman J.C."/>
            <person name="Paull R.E."/>
            <person name="Yu Q."/>
        </authorList>
    </citation>
    <scope>NUCLEOTIDE SEQUENCE [LARGE SCALE GENOMIC DNA]</scope>
    <source>
        <strain evidence="2">cv. F153</strain>
    </source>
</reference>
<evidence type="ECO:0000313" key="3">
    <source>
        <dbReference type="RefSeq" id="XP_020088440.1"/>
    </source>
</evidence>
<feature type="compositionally biased region" description="Polar residues" evidence="1">
    <location>
        <begin position="152"/>
        <end position="166"/>
    </location>
</feature>
<dbReference type="RefSeq" id="XP_020088440.1">
    <property type="nucleotide sequence ID" value="XM_020232851.1"/>
</dbReference>
<feature type="region of interest" description="Disordered" evidence="1">
    <location>
        <begin position="135"/>
        <end position="202"/>
    </location>
</feature>
<keyword evidence="2" id="KW-1185">Reference proteome</keyword>
<dbReference type="Proteomes" id="UP000515123">
    <property type="component" value="Linkage group 5"/>
</dbReference>
<protein>
    <submittedName>
        <fullName evidence="3">Flocculation protein FLO11-like</fullName>
    </submittedName>
</protein>
<dbReference type="GeneID" id="109710339"/>
<organism evidence="2 3">
    <name type="scientific">Ananas comosus</name>
    <name type="common">Pineapple</name>
    <name type="synonym">Ananas ananas</name>
    <dbReference type="NCBI Taxonomy" id="4615"/>
    <lineage>
        <taxon>Eukaryota</taxon>
        <taxon>Viridiplantae</taxon>
        <taxon>Streptophyta</taxon>
        <taxon>Embryophyta</taxon>
        <taxon>Tracheophyta</taxon>
        <taxon>Spermatophyta</taxon>
        <taxon>Magnoliopsida</taxon>
        <taxon>Liliopsida</taxon>
        <taxon>Poales</taxon>
        <taxon>Bromeliaceae</taxon>
        <taxon>Bromelioideae</taxon>
        <taxon>Ananas</taxon>
    </lineage>
</organism>
<evidence type="ECO:0000256" key="1">
    <source>
        <dbReference type="SAM" id="MobiDB-lite"/>
    </source>
</evidence>
<feature type="compositionally biased region" description="Basic and acidic residues" evidence="1">
    <location>
        <begin position="171"/>
        <end position="202"/>
    </location>
</feature>
<proteinExistence type="predicted"/>
<feature type="compositionally biased region" description="Low complexity" evidence="1">
    <location>
        <begin position="18"/>
        <end position="41"/>
    </location>
</feature>
<gene>
    <name evidence="3" type="primary">LOC109710339</name>
</gene>
<feature type="compositionally biased region" description="Pro residues" evidence="1">
    <location>
        <begin position="47"/>
        <end position="56"/>
    </location>
</feature>
<name>A0A6P5F5A0_ANACO</name>
<feature type="compositionally biased region" description="Low complexity" evidence="1">
    <location>
        <begin position="70"/>
        <end position="99"/>
    </location>
</feature>
<reference evidence="3" key="2">
    <citation type="submission" date="2025-08" db="UniProtKB">
        <authorList>
            <consortium name="RefSeq"/>
        </authorList>
    </citation>
    <scope>IDENTIFICATION</scope>
    <source>
        <tissue evidence="3">Leaf</tissue>
    </source>
</reference>
<feature type="region of interest" description="Disordered" evidence="1">
    <location>
        <begin position="1"/>
        <end position="99"/>
    </location>
</feature>
<sequence>MQFSSKSEAARTVPRPSSPTSKSSKSSTPSSSSSSKSTTPKARLPNSQPPPPPPPAAAVAKTTLKQELNLPLKSSSTTPKKPTIPKIRPNSNSNMNPRSSYRVVAAAAPKTKGSDNAAPAPVLISTTNVAPTTKAHFAPSAVRGRRIDVRPDNSTNKSASTPSTAAQKECVGVEKVRSGRREREVERRRSKEQGVELKGRRV</sequence>
<evidence type="ECO:0000313" key="2">
    <source>
        <dbReference type="Proteomes" id="UP000515123"/>
    </source>
</evidence>
<accession>A0A6P5F5A0</accession>
<dbReference type="AlphaFoldDB" id="A0A6P5F5A0"/>